<proteinExistence type="predicted"/>
<dbReference type="GeneID" id="91092394"/>
<gene>
    <name evidence="2" type="ORF">L201_001722</name>
</gene>
<dbReference type="RefSeq" id="XP_066073606.1">
    <property type="nucleotide sequence ID" value="XM_066217509.1"/>
</dbReference>
<sequence length="221" mass="24692">MPQSTRQQSSTTTLGGTSSANNQPQDQNTDTRGRRGSSLNNNTLIDTLGGYSPERSPPPPFYREHVGTSEGETEQSEHFVPPSYGRTVNTPEGTVQANQDELVVGPGGLNRSRPSFIEHPQHDGTRLREKLERLPEGYSTYNDSRRMDHEQLRQMNLYPHASRGRGQSNPGEGAYSVYQDPTRMSNDAYAERRAAAAQGRRRRRMNRDELSAENVAESNSE</sequence>
<feature type="compositionally biased region" description="Polar residues" evidence="1">
    <location>
        <begin position="86"/>
        <end position="96"/>
    </location>
</feature>
<keyword evidence="3" id="KW-1185">Reference proteome</keyword>
<evidence type="ECO:0000256" key="1">
    <source>
        <dbReference type="SAM" id="MobiDB-lite"/>
    </source>
</evidence>
<feature type="region of interest" description="Disordered" evidence="1">
    <location>
        <begin position="156"/>
        <end position="221"/>
    </location>
</feature>
<dbReference type="Proteomes" id="UP001355207">
    <property type="component" value="Chromosome 2"/>
</dbReference>
<organism evidence="2 3">
    <name type="scientific">Kwoniella dendrophila CBS 6074</name>
    <dbReference type="NCBI Taxonomy" id="1295534"/>
    <lineage>
        <taxon>Eukaryota</taxon>
        <taxon>Fungi</taxon>
        <taxon>Dikarya</taxon>
        <taxon>Basidiomycota</taxon>
        <taxon>Agaricomycotina</taxon>
        <taxon>Tremellomycetes</taxon>
        <taxon>Tremellales</taxon>
        <taxon>Cryptococcaceae</taxon>
        <taxon>Kwoniella</taxon>
    </lineage>
</organism>
<feature type="compositionally biased region" description="Low complexity" evidence="1">
    <location>
        <begin position="1"/>
        <end position="19"/>
    </location>
</feature>
<accession>A0AAX4JPP2</accession>
<name>A0AAX4JPP2_9TREE</name>
<protein>
    <submittedName>
        <fullName evidence="2">Uncharacterized protein</fullName>
    </submittedName>
</protein>
<reference evidence="2 3" key="1">
    <citation type="submission" date="2024-01" db="EMBL/GenBank/DDBJ databases">
        <title>Comparative genomics of Cryptococcus and Kwoniella reveals pathogenesis evolution and contrasting modes of karyotype evolution via chromosome fusion or intercentromeric recombination.</title>
        <authorList>
            <person name="Coelho M.A."/>
            <person name="David-Palma M."/>
            <person name="Shea T."/>
            <person name="Bowers K."/>
            <person name="McGinley-Smith S."/>
            <person name="Mohammad A.W."/>
            <person name="Gnirke A."/>
            <person name="Yurkov A.M."/>
            <person name="Nowrousian M."/>
            <person name="Sun S."/>
            <person name="Cuomo C.A."/>
            <person name="Heitman J."/>
        </authorList>
    </citation>
    <scope>NUCLEOTIDE SEQUENCE [LARGE SCALE GENOMIC DNA]</scope>
    <source>
        <strain evidence="2 3">CBS 6074</strain>
    </source>
</reference>
<dbReference type="AlphaFoldDB" id="A0AAX4JPP2"/>
<feature type="compositionally biased region" description="Polar residues" evidence="1">
    <location>
        <begin position="20"/>
        <end position="30"/>
    </location>
</feature>
<evidence type="ECO:0000313" key="2">
    <source>
        <dbReference type="EMBL" id="WWC86843.1"/>
    </source>
</evidence>
<evidence type="ECO:0000313" key="3">
    <source>
        <dbReference type="Proteomes" id="UP001355207"/>
    </source>
</evidence>
<dbReference type="EMBL" id="CP144099">
    <property type="protein sequence ID" value="WWC86843.1"/>
    <property type="molecule type" value="Genomic_DNA"/>
</dbReference>
<feature type="region of interest" description="Disordered" evidence="1">
    <location>
        <begin position="1"/>
        <end position="96"/>
    </location>
</feature>